<evidence type="ECO:0000313" key="1">
    <source>
        <dbReference type="EMBL" id="KAJ4723656.1"/>
    </source>
</evidence>
<sequence>MDFESNYEIASTADFIHTRKFSRVALQFPDNLLKDSTKVVHALRTKLGSLRSSDDEQSGDNKDIGLFVMADTTYGSCCVDEVGASRISADCVIHYGHTCLSPTSTLPAFLVFGKASISESNCIMNLSKHALTNRKPVLVLYGLEYAHAIPHIREAVKETSSSYSSGTKLEINFADVISLVINPCEDPVSVDEPAGGCTADETGKLAGTRYAIGGLTWNIPEGHKMEDYLLFWIGSDNSAFANVVWTFNSCEIVRYDATEEHLVTDVSQQLRILKRRYYLVERAKDANIIGIVVGTLGVAGYLHMIHQMKELITKAGKKAYTLVMGRLNPAKLANFPECDVFINVSCAQTALLDSKEFLAPVITPFEAMLAFSRGSQWTGAYVMEFRDLINSPPVEEKDQAEEARFSFLKGGYMEDFDHQANGEEENEGALALVNATEKALQLRDSNHNNPLVKGMAKSGAEFFIGRSYHGLEVHGNSSLPEPYVIGRSGKASGYSDEKCKQES</sequence>
<organism evidence="1 2">
    <name type="scientific">Melia azedarach</name>
    <name type="common">Chinaberry tree</name>
    <dbReference type="NCBI Taxonomy" id="155640"/>
    <lineage>
        <taxon>Eukaryota</taxon>
        <taxon>Viridiplantae</taxon>
        <taxon>Streptophyta</taxon>
        <taxon>Embryophyta</taxon>
        <taxon>Tracheophyta</taxon>
        <taxon>Spermatophyta</taxon>
        <taxon>Magnoliopsida</taxon>
        <taxon>eudicotyledons</taxon>
        <taxon>Gunneridae</taxon>
        <taxon>Pentapetalae</taxon>
        <taxon>rosids</taxon>
        <taxon>malvids</taxon>
        <taxon>Sapindales</taxon>
        <taxon>Meliaceae</taxon>
        <taxon>Melia</taxon>
    </lineage>
</organism>
<name>A0ACC1YJK0_MELAZ</name>
<protein>
    <submittedName>
        <fullName evidence="1">2-(3-amino-3-carboxypropyl)histidine synthase subunit 2</fullName>
    </submittedName>
</protein>
<reference evidence="1 2" key="1">
    <citation type="journal article" date="2023" name="Science">
        <title>Complex scaffold remodeling in plant triterpene biosynthesis.</title>
        <authorList>
            <person name="De La Pena R."/>
            <person name="Hodgson H."/>
            <person name="Liu J.C."/>
            <person name="Stephenson M.J."/>
            <person name="Martin A.C."/>
            <person name="Owen C."/>
            <person name="Harkess A."/>
            <person name="Leebens-Mack J."/>
            <person name="Jimenez L.E."/>
            <person name="Osbourn A."/>
            <person name="Sattely E.S."/>
        </authorList>
    </citation>
    <scope>NUCLEOTIDE SEQUENCE [LARGE SCALE GENOMIC DNA]</scope>
    <source>
        <strain evidence="2">cv. JPN11</strain>
        <tissue evidence="1">Leaf</tissue>
    </source>
</reference>
<accession>A0ACC1YJK0</accession>
<keyword evidence="2" id="KW-1185">Reference proteome</keyword>
<dbReference type="Proteomes" id="UP001164539">
    <property type="component" value="Chromosome 3"/>
</dbReference>
<evidence type="ECO:0000313" key="2">
    <source>
        <dbReference type="Proteomes" id="UP001164539"/>
    </source>
</evidence>
<proteinExistence type="predicted"/>
<dbReference type="EMBL" id="CM051396">
    <property type="protein sequence ID" value="KAJ4723656.1"/>
    <property type="molecule type" value="Genomic_DNA"/>
</dbReference>
<comment type="caution">
    <text evidence="1">The sequence shown here is derived from an EMBL/GenBank/DDBJ whole genome shotgun (WGS) entry which is preliminary data.</text>
</comment>
<gene>
    <name evidence="1" type="ORF">OWV82_007000</name>
</gene>